<sequence>MEHNGIPSGTTPNTGVHEMVKDSQVTGKKRAAISKKKRTDPQSESSVEPTFVDKTSETTTLSPRTKACNQPGVMGQRNAKRRTSRESEDSIKQCMLQFTQVVKEGNEKGAVQEDRRLELMAIQEDHKLDLMNQMIELKRMELELLREKQRGSSS</sequence>
<accession>A0ABD3HKV1</accession>
<dbReference type="EMBL" id="JBJQOH010000003">
    <property type="protein sequence ID" value="KAL3692147.1"/>
    <property type="molecule type" value="Genomic_DNA"/>
</dbReference>
<evidence type="ECO:0000256" key="1">
    <source>
        <dbReference type="SAM" id="MobiDB-lite"/>
    </source>
</evidence>
<comment type="caution">
    <text evidence="2">The sequence shown here is derived from an EMBL/GenBank/DDBJ whole genome shotgun (WGS) entry which is preliminary data.</text>
</comment>
<evidence type="ECO:0000313" key="2">
    <source>
        <dbReference type="EMBL" id="KAL3692147.1"/>
    </source>
</evidence>
<proteinExistence type="predicted"/>
<feature type="compositionally biased region" description="Basic residues" evidence="1">
    <location>
        <begin position="27"/>
        <end position="38"/>
    </location>
</feature>
<dbReference type="AlphaFoldDB" id="A0ABD3HKV1"/>
<gene>
    <name evidence="2" type="ORF">R1sor_005798</name>
</gene>
<organism evidence="2 3">
    <name type="scientific">Riccia sorocarpa</name>
    <dbReference type="NCBI Taxonomy" id="122646"/>
    <lineage>
        <taxon>Eukaryota</taxon>
        <taxon>Viridiplantae</taxon>
        <taxon>Streptophyta</taxon>
        <taxon>Embryophyta</taxon>
        <taxon>Marchantiophyta</taxon>
        <taxon>Marchantiopsida</taxon>
        <taxon>Marchantiidae</taxon>
        <taxon>Marchantiales</taxon>
        <taxon>Ricciaceae</taxon>
        <taxon>Riccia</taxon>
    </lineage>
</organism>
<name>A0ABD3HKV1_9MARC</name>
<reference evidence="2 3" key="1">
    <citation type="submission" date="2024-09" db="EMBL/GenBank/DDBJ databases">
        <title>Chromosome-scale assembly of Riccia sorocarpa.</title>
        <authorList>
            <person name="Paukszto L."/>
        </authorList>
    </citation>
    <scope>NUCLEOTIDE SEQUENCE [LARGE SCALE GENOMIC DNA]</scope>
    <source>
        <strain evidence="2">LP-2024</strain>
        <tissue evidence="2">Aerial parts of the thallus</tissue>
    </source>
</reference>
<evidence type="ECO:0000313" key="3">
    <source>
        <dbReference type="Proteomes" id="UP001633002"/>
    </source>
</evidence>
<feature type="region of interest" description="Disordered" evidence="1">
    <location>
        <begin position="1"/>
        <end position="91"/>
    </location>
</feature>
<dbReference type="Proteomes" id="UP001633002">
    <property type="component" value="Unassembled WGS sequence"/>
</dbReference>
<keyword evidence="3" id="KW-1185">Reference proteome</keyword>
<protein>
    <submittedName>
        <fullName evidence="2">Uncharacterized protein</fullName>
    </submittedName>
</protein>